<dbReference type="EMBL" id="CAJNYT010005830">
    <property type="protein sequence ID" value="CAF3777204.1"/>
    <property type="molecule type" value="Genomic_DNA"/>
</dbReference>
<accession>A0A819A6A2</accession>
<reference evidence="1" key="1">
    <citation type="submission" date="2021-02" db="EMBL/GenBank/DDBJ databases">
        <authorList>
            <person name="Nowell W R."/>
        </authorList>
    </citation>
    <scope>NUCLEOTIDE SEQUENCE</scope>
</reference>
<dbReference type="Proteomes" id="UP000663848">
    <property type="component" value="Unassembled WGS sequence"/>
</dbReference>
<comment type="caution">
    <text evidence="1">The sequence shown here is derived from an EMBL/GenBank/DDBJ whole genome shotgun (WGS) entry which is preliminary data.</text>
</comment>
<protein>
    <submittedName>
        <fullName evidence="1">Uncharacterized protein</fullName>
    </submittedName>
</protein>
<sequence length="154" mass="18028">MHPIIKISFVALIFLNNIPRDAGFPSLHKLRDGKTYNDIVTSKRQINDEDHEKAYNEFLELLSHLKKDDRQTVYTIIQITALVEARSCIKDEETRNNFGGNIYNTYAELYPKFKDEYLQLLDRIDKADQVILKRMVDRTKAAALEMCKILFDDE</sequence>
<evidence type="ECO:0000313" key="2">
    <source>
        <dbReference type="EMBL" id="CAF4680131.1"/>
    </source>
</evidence>
<organism evidence="1 3">
    <name type="scientific">Rotaria socialis</name>
    <dbReference type="NCBI Taxonomy" id="392032"/>
    <lineage>
        <taxon>Eukaryota</taxon>
        <taxon>Metazoa</taxon>
        <taxon>Spiralia</taxon>
        <taxon>Gnathifera</taxon>
        <taxon>Rotifera</taxon>
        <taxon>Eurotatoria</taxon>
        <taxon>Bdelloidea</taxon>
        <taxon>Philodinida</taxon>
        <taxon>Philodinidae</taxon>
        <taxon>Rotaria</taxon>
    </lineage>
</organism>
<proteinExistence type="predicted"/>
<gene>
    <name evidence="1" type="ORF">GRG538_LOCUS32842</name>
    <name evidence="2" type="ORF">QYT958_LOCUS16571</name>
</gene>
<name>A0A819A6A2_9BILA</name>
<evidence type="ECO:0000313" key="1">
    <source>
        <dbReference type="EMBL" id="CAF3777204.1"/>
    </source>
</evidence>
<evidence type="ECO:0000313" key="3">
    <source>
        <dbReference type="Proteomes" id="UP000663872"/>
    </source>
</evidence>
<dbReference type="EMBL" id="CAJOBR010002413">
    <property type="protein sequence ID" value="CAF4680131.1"/>
    <property type="molecule type" value="Genomic_DNA"/>
</dbReference>
<dbReference type="Proteomes" id="UP000663872">
    <property type="component" value="Unassembled WGS sequence"/>
</dbReference>
<dbReference type="AlphaFoldDB" id="A0A819A6A2"/>